<dbReference type="AlphaFoldDB" id="A0AB74D8J7"/>
<dbReference type="Pfam" id="PF14279">
    <property type="entry name" value="HNH_5"/>
    <property type="match status" value="1"/>
</dbReference>
<name>A0AB74D8J7_9BURK</name>
<dbReference type="EMBL" id="QTNY01000007">
    <property type="protein sequence ID" value="RQP79253.1"/>
    <property type="molecule type" value="Genomic_DNA"/>
</dbReference>
<evidence type="ECO:0000313" key="2">
    <source>
        <dbReference type="EMBL" id="RQP79253.1"/>
    </source>
</evidence>
<evidence type="ECO:0000259" key="1">
    <source>
        <dbReference type="Pfam" id="PF14279"/>
    </source>
</evidence>
<gene>
    <name evidence="2" type="ORF">DF015_12715</name>
</gene>
<dbReference type="GO" id="GO:0004519">
    <property type="term" value="F:endonuclease activity"/>
    <property type="evidence" value="ECO:0007669"/>
    <property type="project" value="UniProtKB-KW"/>
</dbReference>
<comment type="caution">
    <text evidence="2">The sequence shown here is derived from an EMBL/GenBank/DDBJ whole genome shotgun (WGS) entry which is preliminary data.</text>
</comment>
<dbReference type="Proteomes" id="UP000273734">
    <property type="component" value="Unassembled WGS sequence"/>
</dbReference>
<feature type="domain" description="HNH endonuclease 5" evidence="1">
    <location>
        <begin position="10"/>
        <end position="62"/>
    </location>
</feature>
<keyword evidence="2" id="KW-0540">Nuclease</keyword>
<keyword evidence="2" id="KW-0378">Hydrolase</keyword>
<dbReference type="Gene3D" id="1.10.30.50">
    <property type="match status" value="1"/>
</dbReference>
<evidence type="ECO:0000313" key="3">
    <source>
        <dbReference type="Proteomes" id="UP000273734"/>
    </source>
</evidence>
<proteinExistence type="predicted"/>
<keyword evidence="2" id="KW-0255">Endonuclease</keyword>
<dbReference type="InterPro" id="IPR029471">
    <property type="entry name" value="HNH_5"/>
</dbReference>
<organism evidence="2 3">
    <name type="scientific">Burkholderia ubonensis</name>
    <dbReference type="NCBI Taxonomy" id="101571"/>
    <lineage>
        <taxon>Bacteria</taxon>
        <taxon>Pseudomonadati</taxon>
        <taxon>Pseudomonadota</taxon>
        <taxon>Betaproteobacteria</taxon>
        <taxon>Burkholderiales</taxon>
        <taxon>Burkholderiaceae</taxon>
        <taxon>Burkholderia</taxon>
        <taxon>Burkholderia cepacia complex</taxon>
    </lineage>
</organism>
<protein>
    <submittedName>
        <fullName evidence="2">HNH endonuclease</fullName>
    </submittedName>
</protein>
<dbReference type="RefSeq" id="WP_095412930.1">
    <property type="nucleotide sequence ID" value="NZ_NQMX01000056.1"/>
</dbReference>
<sequence length="378" mass="41778">MDTPWIKKYCALCETVITPSNDSREHIVPNSMGGRRKVRMFLCVNCNSRTGDSWDAELWRQFGHLAMMHGVQRDRGEPPPIQIRTIDGGQYRLLANGSMTIDRPIFDAASNESSVTINITARDMAQARMLAAQAAKKYPKLDVQTMLASATERATPLESPVTFTSSFGGDLAGRSMVKSALALAASVGVGAEVCDVALTYLRDSAATPAYAMFYVRDLVATRPETHAINCVSVYGDPARRTLLGYVEYLSMSRVVVLLSESYMGEPITETYAFNPATGREIDLRVDLDLSDAEIEMVRAGCAATDETYHAAFGAGFDVIYKQSQQRLFDRSFREAVEYACEVLDLTPDGFLPPDKMREFVIVVMERLGPTVARMGRRN</sequence>
<accession>A0AB74D8J7</accession>
<reference evidence="2 3" key="1">
    <citation type="submission" date="2018-08" db="EMBL/GenBank/DDBJ databases">
        <title>Comparative analysis of Burkholderia isolates from Puerto Rico.</title>
        <authorList>
            <person name="Hall C."/>
            <person name="Sahl J."/>
            <person name="Wagner D."/>
        </authorList>
    </citation>
    <scope>NUCLEOTIDE SEQUENCE [LARGE SCALE GENOMIC DNA]</scope>
    <source>
        <strain evidence="2 3">Bp8964</strain>
    </source>
</reference>